<sequence length="109" mass="12877">MLLHVFLLHDDGDKSVDIVSYGAMFSPYKSNLQREFSECNFKDRKFETQRKSSKRLSEWKWSVVINLDDSDDNDKEKELEDTANSSTNQKTRLKIPRVSIHKRNRFHAV</sequence>
<accession>A0A9K3EHK8</accession>
<keyword evidence="3" id="KW-1185">Reference proteome</keyword>
<dbReference type="Proteomes" id="UP000215914">
    <property type="component" value="Unassembled WGS sequence"/>
</dbReference>
<protein>
    <submittedName>
        <fullName evidence="2">Uncharacterized protein</fullName>
    </submittedName>
</protein>
<comment type="caution">
    <text evidence="2">The sequence shown here is derived from an EMBL/GenBank/DDBJ whole genome shotgun (WGS) entry which is preliminary data.</text>
</comment>
<evidence type="ECO:0000313" key="3">
    <source>
        <dbReference type="Proteomes" id="UP000215914"/>
    </source>
</evidence>
<name>A0A9K3EHK8_HELAN</name>
<proteinExistence type="predicted"/>
<organism evidence="2 3">
    <name type="scientific">Helianthus annuus</name>
    <name type="common">Common sunflower</name>
    <dbReference type="NCBI Taxonomy" id="4232"/>
    <lineage>
        <taxon>Eukaryota</taxon>
        <taxon>Viridiplantae</taxon>
        <taxon>Streptophyta</taxon>
        <taxon>Embryophyta</taxon>
        <taxon>Tracheophyta</taxon>
        <taxon>Spermatophyta</taxon>
        <taxon>Magnoliopsida</taxon>
        <taxon>eudicotyledons</taxon>
        <taxon>Gunneridae</taxon>
        <taxon>Pentapetalae</taxon>
        <taxon>asterids</taxon>
        <taxon>campanulids</taxon>
        <taxon>Asterales</taxon>
        <taxon>Asteraceae</taxon>
        <taxon>Asteroideae</taxon>
        <taxon>Heliantheae alliance</taxon>
        <taxon>Heliantheae</taxon>
        <taxon>Helianthus</taxon>
    </lineage>
</organism>
<evidence type="ECO:0000256" key="1">
    <source>
        <dbReference type="SAM" id="MobiDB-lite"/>
    </source>
</evidence>
<reference evidence="2" key="1">
    <citation type="journal article" date="2017" name="Nature">
        <title>The sunflower genome provides insights into oil metabolism, flowering and Asterid evolution.</title>
        <authorList>
            <person name="Badouin H."/>
            <person name="Gouzy J."/>
            <person name="Grassa C.J."/>
            <person name="Murat F."/>
            <person name="Staton S.E."/>
            <person name="Cottret L."/>
            <person name="Lelandais-Briere C."/>
            <person name="Owens G.L."/>
            <person name="Carrere S."/>
            <person name="Mayjonade B."/>
            <person name="Legrand L."/>
            <person name="Gill N."/>
            <person name="Kane N.C."/>
            <person name="Bowers J.E."/>
            <person name="Hubner S."/>
            <person name="Bellec A."/>
            <person name="Berard A."/>
            <person name="Berges H."/>
            <person name="Blanchet N."/>
            <person name="Boniface M.C."/>
            <person name="Brunel D."/>
            <person name="Catrice O."/>
            <person name="Chaidir N."/>
            <person name="Claudel C."/>
            <person name="Donnadieu C."/>
            <person name="Faraut T."/>
            <person name="Fievet G."/>
            <person name="Helmstetter N."/>
            <person name="King M."/>
            <person name="Knapp S.J."/>
            <person name="Lai Z."/>
            <person name="Le Paslier M.C."/>
            <person name="Lippi Y."/>
            <person name="Lorenzon L."/>
            <person name="Mandel J.R."/>
            <person name="Marage G."/>
            <person name="Marchand G."/>
            <person name="Marquand E."/>
            <person name="Bret-Mestries E."/>
            <person name="Morien E."/>
            <person name="Nambeesan S."/>
            <person name="Nguyen T."/>
            <person name="Pegot-Espagnet P."/>
            <person name="Pouilly N."/>
            <person name="Raftis F."/>
            <person name="Sallet E."/>
            <person name="Schiex T."/>
            <person name="Thomas J."/>
            <person name="Vandecasteele C."/>
            <person name="Vares D."/>
            <person name="Vear F."/>
            <person name="Vautrin S."/>
            <person name="Crespi M."/>
            <person name="Mangin B."/>
            <person name="Burke J.M."/>
            <person name="Salse J."/>
            <person name="Munos S."/>
            <person name="Vincourt P."/>
            <person name="Rieseberg L.H."/>
            <person name="Langlade N.B."/>
        </authorList>
    </citation>
    <scope>NUCLEOTIDE SEQUENCE</scope>
    <source>
        <tissue evidence="2">Leaves</tissue>
    </source>
</reference>
<reference evidence="2" key="2">
    <citation type="submission" date="2020-06" db="EMBL/GenBank/DDBJ databases">
        <title>Helianthus annuus Genome sequencing and assembly Release 2.</title>
        <authorList>
            <person name="Gouzy J."/>
            <person name="Langlade N."/>
            <person name="Munos S."/>
        </authorList>
    </citation>
    <scope>NUCLEOTIDE SEQUENCE</scope>
    <source>
        <tissue evidence="2">Leaves</tissue>
    </source>
</reference>
<dbReference type="Gramene" id="mRNA:HanXRQr2_Chr13g0588071">
    <property type="protein sequence ID" value="mRNA:HanXRQr2_Chr13g0588071"/>
    <property type="gene ID" value="HanXRQr2_Chr13g0588071"/>
</dbReference>
<feature type="region of interest" description="Disordered" evidence="1">
    <location>
        <begin position="69"/>
        <end position="94"/>
    </location>
</feature>
<evidence type="ECO:0000313" key="2">
    <source>
        <dbReference type="EMBL" id="KAF5773388.1"/>
    </source>
</evidence>
<gene>
    <name evidence="2" type="ORF">HanXRQr2_Chr13g0588071</name>
</gene>
<dbReference type="AlphaFoldDB" id="A0A9K3EHK8"/>
<dbReference type="EMBL" id="MNCJ02000328">
    <property type="protein sequence ID" value="KAF5773388.1"/>
    <property type="molecule type" value="Genomic_DNA"/>
</dbReference>